<protein>
    <recommendedName>
        <fullName evidence="1">FUZ/MON1/HPS1 second Longin domain-containing protein</fullName>
    </recommendedName>
</protein>
<dbReference type="FunCoup" id="A9UPR2">
    <property type="interactions" value="69"/>
</dbReference>
<dbReference type="Proteomes" id="UP000001357">
    <property type="component" value="Unassembled WGS sequence"/>
</dbReference>
<dbReference type="InParanoid" id="A9UPR2"/>
<reference evidence="2 3" key="1">
    <citation type="journal article" date="2008" name="Nature">
        <title>The genome of the choanoflagellate Monosiga brevicollis and the origin of metazoans.</title>
        <authorList>
            <consortium name="JGI Sequencing"/>
            <person name="King N."/>
            <person name="Westbrook M.J."/>
            <person name="Young S.L."/>
            <person name="Kuo A."/>
            <person name="Abedin M."/>
            <person name="Chapman J."/>
            <person name="Fairclough S."/>
            <person name="Hellsten U."/>
            <person name="Isogai Y."/>
            <person name="Letunic I."/>
            <person name="Marr M."/>
            <person name="Pincus D."/>
            <person name="Putnam N."/>
            <person name="Rokas A."/>
            <person name="Wright K.J."/>
            <person name="Zuzow R."/>
            <person name="Dirks W."/>
            <person name="Good M."/>
            <person name="Goodstein D."/>
            <person name="Lemons D."/>
            <person name="Li W."/>
            <person name="Lyons J.B."/>
            <person name="Morris A."/>
            <person name="Nichols S."/>
            <person name="Richter D.J."/>
            <person name="Salamov A."/>
            <person name="Bork P."/>
            <person name="Lim W.A."/>
            <person name="Manning G."/>
            <person name="Miller W.T."/>
            <person name="McGinnis W."/>
            <person name="Shapiro H."/>
            <person name="Tjian R."/>
            <person name="Grigoriev I.V."/>
            <person name="Rokhsar D."/>
        </authorList>
    </citation>
    <scope>NUCLEOTIDE SEQUENCE [LARGE SCALE GENOMIC DNA]</scope>
    <source>
        <strain evidence="3">MX1 / ATCC 50154</strain>
    </source>
</reference>
<accession>A9UPR2</accession>
<dbReference type="GeneID" id="5888150"/>
<organism evidence="2 3">
    <name type="scientific">Monosiga brevicollis</name>
    <name type="common">Choanoflagellate</name>
    <dbReference type="NCBI Taxonomy" id="81824"/>
    <lineage>
        <taxon>Eukaryota</taxon>
        <taxon>Choanoflagellata</taxon>
        <taxon>Craspedida</taxon>
        <taxon>Salpingoecidae</taxon>
        <taxon>Monosiga</taxon>
    </lineage>
</organism>
<gene>
    <name evidence="2" type="ORF">MONBRDRAFT_22161</name>
</gene>
<dbReference type="STRING" id="81824.A9UPR2"/>
<dbReference type="EMBL" id="CH991543">
    <property type="protein sequence ID" value="EDQ92468.1"/>
    <property type="molecule type" value="Genomic_DNA"/>
</dbReference>
<dbReference type="GO" id="GO:1905515">
    <property type="term" value="P:non-motile cilium assembly"/>
    <property type="evidence" value="ECO:0000318"/>
    <property type="project" value="GO_Central"/>
</dbReference>
<dbReference type="PANTHER" id="PTHR13559">
    <property type="entry name" value="INTRACELLULAR TRAFFIC PROTEIN-RELATED"/>
    <property type="match status" value="1"/>
</dbReference>
<dbReference type="InterPro" id="IPR043971">
    <property type="entry name" value="FUZ/MON1/HPS1_longin_2"/>
</dbReference>
<sequence length="436" mass="48258">MANLIAYSEGGVRLFNRGHPLRELDAPLQQLFAAVLTYVEGQGATLLSCDTVTAKVVWAHKGQMLMILLLPHLDVRSDQPWLALLDMMHSLLLALLGQPVLDNTKAGELLPKLKMAYPILDHLLALRFDRGGLYLGAVDVAFPPNVPALQNALDLFAYELQASRCFLIVHGRVVVASDEYWSLSARDKLVLACFFSDKNELPNDRLEQIFFLPDASPDRPFRLLAFNVMDNVIIGALCGAEPSLQHVVDEVLAQVWQPAFEALETACTLHVNPCDIACLHPDILAAFVWDRAYHRCLSVVRPETSPSIQQELLLFALDANRLDWEWQLTASSSTSVKGVTSANSSRLSHVSHISNQDDGPVLTALQRFEGCTGDSRLVAADVGSDLMLYLALRPQARTSRTTAAPNSNRVLLHRVQGPIPYPMFVANFMVKMIMNE</sequence>
<proteinExistence type="predicted"/>
<evidence type="ECO:0000313" key="2">
    <source>
        <dbReference type="EMBL" id="EDQ92468.1"/>
    </source>
</evidence>
<dbReference type="RefSeq" id="XP_001742230.1">
    <property type="nucleotide sequence ID" value="XM_001742178.1"/>
</dbReference>
<dbReference type="KEGG" id="mbr:MONBRDRAFT_22161"/>
<evidence type="ECO:0000259" key="1">
    <source>
        <dbReference type="Pfam" id="PF19037"/>
    </source>
</evidence>
<feature type="domain" description="FUZ/MON1/HPS1 second Longin" evidence="1">
    <location>
        <begin position="165"/>
        <end position="256"/>
    </location>
</feature>
<evidence type="ECO:0000313" key="3">
    <source>
        <dbReference type="Proteomes" id="UP000001357"/>
    </source>
</evidence>
<keyword evidence="3" id="KW-1185">Reference proteome</keyword>
<dbReference type="AlphaFoldDB" id="A9UPR2"/>
<name>A9UPR2_MONBE</name>
<dbReference type="InterPro" id="IPR026069">
    <property type="entry name" value="Fuzzy"/>
</dbReference>
<dbReference type="PANTHER" id="PTHR13559:SF1">
    <property type="entry name" value="PROTEIN FUZZY HOMOLOG"/>
    <property type="match status" value="1"/>
</dbReference>
<dbReference type="OMA" id="LDQYSCS"/>
<dbReference type="Pfam" id="PF19037">
    <property type="entry name" value="Fuz_longin_2"/>
    <property type="match status" value="1"/>
</dbReference>
<dbReference type="GO" id="GO:0016192">
    <property type="term" value="P:vesicle-mediated transport"/>
    <property type="evidence" value="ECO:0007669"/>
    <property type="project" value="InterPro"/>
</dbReference>